<dbReference type="InterPro" id="IPR013087">
    <property type="entry name" value="Znf_C2H2_type"/>
</dbReference>
<gene>
    <name evidence="3" type="ORF">EV702DRAFT_101249</name>
</gene>
<evidence type="ECO:0000313" key="3">
    <source>
        <dbReference type="EMBL" id="KAG1779430.1"/>
    </source>
</evidence>
<feature type="compositionally biased region" description="Polar residues" evidence="1">
    <location>
        <begin position="344"/>
        <end position="358"/>
    </location>
</feature>
<dbReference type="OrthoDB" id="6105938at2759"/>
<feature type="compositionally biased region" description="Polar residues" evidence="1">
    <location>
        <begin position="453"/>
        <end position="464"/>
    </location>
</feature>
<feature type="region of interest" description="Disordered" evidence="1">
    <location>
        <begin position="239"/>
        <end position="309"/>
    </location>
</feature>
<organism evidence="3 4">
    <name type="scientific">Suillus placidus</name>
    <dbReference type="NCBI Taxonomy" id="48579"/>
    <lineage>
        <taxon>Eukaryota</taxon>
        <taxon>Fungi</taxon>
        <taxon>Dikarya</taxon>
        <taxon>Basidiomycota</taxon>
        <taxon>Agaricomycotina</taxon>
        <taxon>Agaricomycetes</taxon>
        <taxon>Agaricomycetidae</taxon>
        <taxon>Boletales</taxon>
        <taxon>Suillineae</taxon>
        <taxon>Suillaceae</taxon>
        <taxon>Suillus</taxon>
    </lineage>
</organism>
<feature type="compositionally biased region" description="Polar residues" evidence="1">
    <location>
        <begin position="299"/>
        <end position="309"/>
    </location>
</feature>
<dbReference type="EMBL" id="JABBWD010000012">
    <property type="protein sequence ID" value="KAG1779430.1"/>
    <property type="molecule type" value="Genomic_DNA"/>
</dbReference>
<feature type="region of interest" description="Disordered" evidence="1">
    <location>
        <begin position="453"/>
        <end position="478"/>
    </location>
</feature>
<dbReference type="Proteomes" id="UP000714275">
    <property type="component" value="Unassembled WGS sequence"/>
</dbReference>
<feature type="region of interest" description="Disordered" evidence="1">
    <location>
        <begin position="120"/>
        <end position="175"/>
    </location>
</feature>
<feature type="domain" description="C2H2-type" evidence="2">
    <location>
        <begin position="20"/>
        <end position="41"/>
    </location>
</feature>
<evidence type="ECO:0000259" key="2">
    <source>
        <dbReference type="PROSITE" id="PS00028"/>
    </source>
</evidence>
<name>A0A9P7D415_9AGAM</name>
<dbReference type="PROSITE" id="PS00028">
    <property type="entry name" value="ZINC_FINGER_C2H2_1"/>
    <property type="match status" value="1"/>
</dbReference>
<evidence type="ECO:0000256" key="1">
    <source>
        <dbReference type="SAM" id="MobiDB-lite"/>
    </source>
</evidence>
<accession>A0A9P7D415</accession>
<feature type="compositionally biased region" description="Polar residues" evidence="1">
    <location>
        <begin position="243"/>
        <end position="258"/>
    </location>
</feature>
<keyword evidence="4" id="KW-1185">Reference proteome</keyword>
<dbReference type="AlphaFoldDB" id="A0A9P7D415"/>
<feature type="compositionally biased region" description="Polar residues" evidence="1">
    <location>
        <begin position="120"/>
        <end position="130"/>
    </location>
</feature>
<sequence length="478" mass="51261">MTQSPNVQATPPKPVPNFACGTCGELVATIPALEAHELQKHRPDSCPCQICERADRPCNCIICERTSTLTVLVNEKLLDHVVSDEPEETTLSADSPGVIEPEAVEDSLVGSCDLAMTLESQGATDPSVNRSVPAHGMDSQDEQPLPEPECEGYGEHAHDLTPTHTPLPPRHKRNSLDDPTCLSEVAMSLTEGCSITNFQLGFAPMECDTIPCDLNVLEQHSVLDAHAIVQDSTFCERMRPSQPDVSLDSTDLQSQDHNMSPPETPNDQPIVLDMDMSHEQDDNPPECDPCVPGLEPDIMSSSHSTESPANGTLVLASLIPAQVRSPQSPQVCTSELEPPAESGDSFTRNLVPSPTPSEHGSLRPPSITQDDHSHSGSRPLLSPLTSEGSAGYFSDADRSSTPSSPLSDHSVVFVSADSIPEYVRENRAYLVATSAPSRPSSATSSCVHLPSVVTSSDSLPLQQDQNDRAEGLPPRSLR</sequence>
<comment type="caution">
    <text evidence="3">The sequence shown here is derived from an EMBL/GenBank/DDBJ whole genome shotgun (WGS) entry which is preliminary data.</text>
</comment>
<feature type="compositionally biased region" description="Low complexity" evidence="1">
    <location>
        <begin position="399"/>
        <end position="408"/>
    </location>
</feature>
<feature type="region of interest" description="Disordered" evidence="1">
    <location>
        <begin position="325"/>
        <end position="408"/>
    </location>
</feature>
<evidence type="ECO:0000313" key="4">
    <source>
        <dbReference type="Proteomes" id="UP000714275"/>
    </source>
</evidence>
<proteinExistence type="predicted"/>
<reference evidence="3" key="1">
    <citation type="journal article" date="2020" name="New Phytol.">
        <title>Comparative genomics reveals dynamic genome evolution in host specialist ectomycorrhizal fungi.</title>
        <authorList>
            <person name="Lofgren L.A."/>
            <person name="Nguyen N.H."/>
            <person name="Vilgalys R."/>
            <person name="Ruytinx J."/>
            <person name="Liao H.L."/>
            <person name="Branco S."/>
            <person name="Kuo A."/>
            <person name="LaButti K."/>
            <person name="Lipzen A."/>
            <person name="Andreopoulos W."/>
            <person name="Pangilinan J."/>
            <person name="Riley R."/>
            <person name="Hundley H."/>
            <person name="Na H."/>
            <person name="Barry K."/>
            <person name="Grigoriev I.V."/>
            <person name="Stajich J.E."/>
            <person name="Kennedy P.G."/>
        </authorList>
    </citation>
    <scope>NUCLEOTIDE SEQUENCE</scope>
    <source>
        <strain evidence="3">DOB743</strain>
    </source>
</reference>
<protein>
    <recommendedName>
        <fullName evidence="2">C2H2-type domain-containing protein</fullName>
    </recommendedName>
</protein>